<dbReference type="EMBL" id="QIBW01000012">
    <property type="protein sequence ID" value="ROT89045.1"/>
    <property type="molecule type" value="Genomic_DNA"/>
</dbReference>
<dbReference type="Proteomes" id="UP000285258">
    <property type="component" value="Unassembled WGS sequence"/>
</dbReference>
<organism evidence="1 2">
    <name type="scientific">Gordonibacter urolithinfaciens</name>
    <dbReference type="NCBI Taxonomy" id="1335613"/>
    <lineage>
        <taxon>Bacteria</taxon>
        <taxon>Bacillati</taxon>
        <taxon>Actinomycetota</taxon>
        <taxon>Coriobacteriia</taxon>
        <taxon>Eggerthellales</taxon>
        <taxon>Eggerthellaceae</taxon>
        <taxon>Gordonibacter</taxon>
    </lineage>
</organism>
<proteinExistence type="predicted"/>
<protein>
    <submittedName>
        <fullName evidence="1">Uncharacterized protein</fullName>
    </submittedName>
</protein>
<reference evidence="2" key="1">
    <citation type="submission" date="2018-05" db="EMBL/GenBank/DDBJ databases">
        <title>Genome Sequencing of selected type strains of the family Eggerthellaceae.</title>
        <authorList>
            <person name="Danylec N."/>
            <person name="Stoll D.A."/>
            <person name="Doetsch A."/>
            <person name="Huch M."/>
        </authorList>
    </citation>
    <scope>NUCLEOTIDE SEQUENCE [LARGE SCALE GENOMIC DNA]</scope>
    <source>
        <strain evidence="2">DSM 27213</strain>
    </source>
</reference>
<evidence type="ECO:0000313" key="1">
    <source>
        <dbReference type="EMBL" id="ROT89045.1"/>
    </source>
</evidence>
<dbReference type="AlphaFoldDB" id="A0A423UIS5"/>
<comment type="caution">
    <text evidence="1">The sequence shown here is derived from an EMBL/GenBank/DDBJ whole genome shotgun (WGS) entry which is preliminary data.</text>
</comment>
<sequence length="120" mass="13289">MFCHLGFYTSIPVSSMKGDLRQQNKPPSAPREQGAEKATCGYLFLVEFGGRKPAEWRGSRRISTGECAAHIVLQTFFFADVVDALVLFFRGRALERRPGAFAIPHNVPAVPAPCQRKDPP</sequence>
<gene>
    <name evidence="1" type="ORF">DMP12_10185</name>
</gene>
<accession>A0A423UIS5</accession>
<evidence type="ECO:0000313" key="2">
    <source>
        <dbReference type="Proteomes" id="UP000285258"/>
    </source>
</evidence>
<name>A0A423UIS5_9ACTN</name>